<evidence type="ECO:0000313" key="4">
    <source>
        <dbReference type="Proteomes" id="UP000319817"/>
    </source>
</evidence>
<dbReference type="CDD" id="cd00487">
    <property type="entry name" value="Pep_deformylase"/>
    <property type="match status" value="1"/>
</dbReference>
<keyword evidence="2" id="KW-0648">Protein biosynthesis</keyword>
<keyword evidence="2 3" id="KW-0378">Hydrolase</keyword>
<dbReference type="Pfam" id="PF01327">
    <property type="entry name" value="Pep_deformylase"/>
    <property type="match status" value="1"/>
</dbReference>
<dbReference type="PIRSF" id="PIRSF004749">
    <property type="entry name" value="Pep_def"/>
    <property type="match status" value="1"/>
</dbReference>
<keyword evidence="2" id="KW-0479">Metal-binding</keyword>
<comment type="catalytic activity">
    <reaction evidence="2">
        <text>N-terminal N-formyl-L-methionyl-[peptide] + H2O = N-terminal L-methionyl-[peptide] + formate</text>
        <dbReference type="Rhea" id="RHEA:24420"/>
        <dbReference type="Rhea" id="RHEA-COMP:10639"/>
        <dbReference type="Rhea" id="RHEA-COMP:10640"/>
        <dbReference type="ChEBI" id="CHEBI:15377"/>
        <dbReference type="ChEBI" id="CHEBI:15740"/>
        <dbReference type="ChEBI" id="CHEBI:49298"/>
        <dbReference type="ChEBI" id="CHEBI:64731"/>
        <dbReference type="EC" id="3.5.1.88"/>
    </reaction>
</comment>
<dbReference type="GO" id="GO:0042586">
    <property type="term" value="F:peptide deformylase activity"/>
    <property type="evidence" value="ECO:0007669"/>
    <property type="project" value="UniProtKB-UniRule"/>
</dbReference>
<dbReference type="PANTHER" id="PTHR10458:SF22">
    <property type="entry name" value="PEPTIDE DEFORMYLASE"/>
    <property type="match status" value="1"/>
</dbReference>
<dbReference type="GO" id="GO:0006412">
    <property type="term" value="P:translation"/>
    <property type="evidence" value="ECO:0007669"/>
    <property type="project" value="UniProtKB-UniRule"/>
</dbReference>
<feature type="binding site" evidence="2">
    <location>
        <position position="134"/>
    </location>
    <ligand>
        <name>Fe cation</name>
        <dbReference type="ChEBI" id="CHEBI:24875"/>
    </ligand>
</feature>
<comment type="cofactor">
    <cofactor evidence="2">
        <name>Fe(2+)</name>
        <dbReference type="ChEBI" id="CHEBI:29033"/>
    </cofactor>
    <text evidence="2">Binds 1 Fe(2+) ion.</text>
</comment>
<dbReference type="EC" id="3.5.1.88" evidence="2"/>
<feature type="binding site" evidence="2">
    <location>
        <position position="92"/>
    </location>
    <ligand>
        <name>Fe cation</name>
        <dbReference type="ChEBI" id="CHEBI:24875"/>
    </ligand>
</feature>
<reference evidence="3 4" key="1">
    <citation type="submission" date="2019-02" db="EMBL/GenBank/DDBJ databases">
        <title>Deep-cultivation of Planctomycetes and their phenomic and genomic characterization uncovers novel biology.</title>
        <authorList>
            <person name="Wiegand S."/>
            <person name="Jogler M."/>
            <person name="Boedeker C."/>
            <person name="Pinto D."/>
            <person name="Vollmers J."/>
            <person name="Rivas-Marin E."/>
            <person name="Kohn T."/>
            <person name="Peeters S.H."/>
            <person name="Heuer A."/>
            <person name="Rast P."/>
            <person name="Oberbeckmann S."/>
            <person name="Bunk B."/>
            <person name="Jeske O."/>
            <person name="Meyerdierks A."/>
            <person name="Storesund J.E."/>
            <person name="Kallscheuer N."/>
            <person name="Luecker S."/>
            <person name="Lage O.M."/>
            <person name="Pohl T."/>
            <person name="Merkel B.J."/>
            <person name="Hornburger P."/>
            <person name="Mueller R.-W."/>
            <person name="Bruemmer F."/>
            <person name="Labrenz M."/>
            <person name="Spormann A.M."/>
            <person name="Op den Camp H."/>
            <person name="Overmann J."/>
            <person name="Amann R."/>
            <person name="Jetten M.S.M."/>
            <person name="Mascher T."/>
            <person name="Medema M.H."/>
            <person name="Devos D.P."/>
            <person name="Kaster A.-K."/>
            <person name="Ovreas L."/>
            <person name="Rohde M."/>
            <person name="Galperin M.Y."/>
            <person name="Jogler C."/>
        </authorList>
    </citation>
    <scope>NUCLEOTIDE SEQUENCE [LARGE SCALE GENOMIC DNA]</scope>
    <source>
        <strain evidence="3 4">K23_9</strain>
    </source>
</reference>
<evidence type="ECO:0000256" key="2">
    <source>
        <dbReference type="HAMAP-Rule" id="MF_00163"/>
    </source>
</evidence>
<feature type="active site" evidence="2">
    <location>
        <position position="135"/>
    </location>
</feature>
<dbReference type="PANTHER" id="PTHR10458">
    <property type="entry name" value="PEPTIDE DEFORMYLASE"/>
    <property type="match status" value="1"/>
</dbReference>
<dbReference type="GO" id="GO:0046872">
    <property type="term" value="F:metal ion binding"/>
    <property type="evidence" value="ECO:0007669"/>
    <property type="project" value="UniProtKB-KW"/>
</dbReference>
<dbReference type="SUPFAM" id="SSF56420">
    <property type="entry name" value="Peptide deformylase"/>
    <property type="match status" value="1"/>
</dbReference>
<dbReference type="HAMAP" id="MF_00163">
    <property type="entry name" value="Pep_deformylase"/>
    <property type="match status" value="1"/>
</dbReference>
<dbReference type="NCBIfam" id="TIGR00079">
    <property type="entry name" value="pept_deformyl"/>
    <property type="match status" value="1"/>
</dbReference>
<dbReference type="PRINTS" id="PR01576">
    <property type="entry name" value="PDEFORMYLASE"/>
</dbReference>
<feature type="binding site" evidence="2">
    <location>
        <position position="138"/>
    </location>
    <ligand>
        <name>Fe cation</name>
        <dbReference type="ChEBI" id="CHEBI:24875"/>
    </ligand>
</feature>
<sequence>MDLSVVSFPHPTLRYKSKPIMRVDAELHAIADRMLELMYEHNGVGLAANQVDLPIRMFVMNPAGKKDEGEEWVVINPEISKPKGTESAEEGCLSLPGLYGDVKRPKSVYLSAYDISGKPIEMEVDGFASRVIQHEKDHLDGVMFFDRMPDESRRELDYQLEEMDTDFRSKQSTGAIPPDDELVARLKTWTDKYA</sequence>
<keyword evidence="2" id="KW-0408">Iron</keyword>
<accession>A0A517NVD4</accession>
<evidence type="ECO:0000256" key="1">
    <source>
        <dbReference type="ARBA" id="ARBA00010759"/>
    </source>
</evidence>
<dbReference type="NCBIfam" id="NF001159">
    <property type="entry name" value="PRK00150.1-3"/>
    <property type="match status" value="1"/>
</dbReference>
<evidence type="ECO:0000313" key="3">
    <source>
        <dbReference type="EMBL" id="QDT11087.1"/>
    </source>
</evidence>
<dbReference type="EMBL" id="CP036526">
    <property type="protein sequence ID" value="QDT11087.1"/>
    <property type="molecule type" value="Genomic_DNA"/>
</dbReference>
<dbReference type="InterPro" id="IPR023635">
    <property type="entry name" value="Peptide_deformylase"/>
</dbReference>
<dbReference type="Proteomes" id="UP000319817">
    <property type="component" value="Chromosome"/>
</dbReference>
<keyword evidence="4" id="KW-1185">Reference proteome</keyword>
<dbReference type="AlphaFoldDB" id="A0A517NVD4"/>
<organism evidence="3 4">
    <name type="scientific">Stieleria marina</name>
    <dbReference type="NCBI Taxonomy" id="1930275"/>
    <lineage>
        <taxon>Bacteria</taxon>
        <taxon>Pseudomonadati</taxon>
        <taxon>Planctomycetota</taxon>
        <taxon>Planctomycetia</taxon>
        <taxon>Pirellulales</taxon>
        <taxon>Pirellulaceae</taxon>
        <taxon>Stieleria</taxon>
    </lineage>
</organism>
<comment type="similarity">
    <text evidence="1 2">Belongs to the polypeptide deformylase family.</text>
</comment>
<gene>
    <name evidence="2 3" type="primary">def</name>
    <name evidence="3" type="ORF">K239x_30810</name>
</gene>
<dbReference type="RefSeq" id="WP_145418860.1">
    <property type="nucleotide sequence ID" value="NZ_CP036526.1"/>
</dbReference>
<name>A0A517NVD4_9BACT</name>
<dbReference type="OrthoDB" id="9784988at2"/>
<proteinExistence type="inferred from homology"/>
<dbReference type="InterPro" id="IPR036821">
    <property type="entry name" value="Peptide_deformylase_sf"/>
</dbReference>
<comment type="function">
    <text evidence="2">Removes the formyl group from the N-terminal Met of newly synthesized proteins. Requires at least a dipeptide for an efficient rate of reaction. N-terminal L-methionine is a prerequisite for activity but the enzyme has broad specificity at other positions.</text>
</comment>
<protein>
    <recommendedName>
        <fullName evidence="2">Peptide deformylase</fullName>
        <shortName evidence="2">PDF</shortName>
        <ecNumber evidence="2">3.5.1.88</ecNumber>
    </recommendedName>
    <alternativeName>
        <fullName evidence="2">Polypeptide deformylase</fullName>
    </alternativeName>
</protein>
<dbReference type="Gene3D" id="3.90.45.10">
    <property type="entry name" value="Peptide deformylase"/>
    <property type="match status" value="1"/>
</dbReference>